<organism evidence="3 4">
    <name type="scientific">Exophiala mesophila</name>
    <name type="common">Black yeast-like fungus</name>
    <dbReference type="NCBI Taxonomy" id="212818"/>
    <lineage>
        <taxon>Eukaryota</taxon>
        <taxon>Fungi</taxon>
        <taxon>Dikarya</taxon>
        <taxon>Ascomycota</taxon>
        <taxon>Pezizomycotina</taxon>
        <taxon>Eurotiomycetes</taxon>
        <taxon>Chaetothyriomycetidae</taxon>
        <taxon>Chaetothyriales</taxon>
        <taxon>Herpotrichiellaceae</taxon>
        <taxon>Exophiala</taxon>
    </lineage>
</organism>
<dbReference type="PANTHER" id="PTHR38166:SF1">
    <property type="entry name" value="C2H2-TYPE DOMAIN-CONTAINING PROTEIN"/>
    <property type="match status" value="1"/>
</dbReference>
<feature type="compositionally biased region" description="Polar residues" evidence="2">
    <location>
        <begin position="1065"/>
        <end position="1082"/>
    </location>
</feature>
<feature type="compositionally biased region" description="Polar residues" evidence="2">
    <location>
        <begin position="367"/>
        <end position="376"/>
    </location>
</feature>
<feature type="compositionally biased region" description="Polar residues" evidence="2">
    <location>
        <begin position="42"/>
        <end position="51"/>
    </location>
</feature>
<feature type="compositionally biased region" description="Polar residues" evidence="2">
    <location>
        <begin position="310"/>
        <end position="325"/>
    </location>
</feature>
<name>A0A438MSK7_EXOME</name>
<evidence type="ECO:0000313" key="4">
    <source>
        <dbReference type="Proteomes" id="UP000288859"/>
    </source>
</evidence>
<evidence type="ECO:0000256" key="1">
    <source>
        <dbReference type="SAM" id="Coils"/>
    </source>
</evidence>
<feature type="region of interest" description="Disordered" evidence="2">
    <location>
        <begin position="1"/>
        <end position="84"/>
    </location>
</feature>
<proteinExistence type="predicted"/>
<keyword evidence="1" id="KW-0175">Coiled coil</keyword>
<feature type="region of interest" description="Disordered" evidence="2">
    <location>
        <begin position="288"/>
        <end position="331"/>
    </location>
</feature>
<dbReference type="OrthoDB" id="3521097at2759"/>
<feature type="compositionally biased region" description="Polar residues" evidence="2">
    <location>
        <begin position="1019"/>
        <end position="1036"/>
    </location>
</feature>
<comment type="caution">
    <text evidence="3">The sequence shown here is derived from an EMBL/GenBank/DDBJ whole genome shotgun (WGS) entry which is preliminary data.</text>
</comment>
<feature type="compositionally biased region" description="Polar residues" evidence="2">
    <location>
        <begin position="860"/>
        <end position="881"/>
    </location>
</feature>
<evidence type="ECO:0000256" key="2">
    <source>
        <dbReference type="SAM" id="MobiDB-lite"/>
    </source>
</evidence>
<feature type="region of interest" description="Disordered" evidence="2">
    <location>
        <begin position="769"/>
        <end position="806"/>
    </location>
</feature>
<dbReference type="PANTHER" id="PTHR38166">
    <property type="entry name" value="C2H2-TYPE DOMAIN-CONTAINING PROTEIN-RELATED"/>
    <property type="match status" value="1"/>
</dbReference>
<feature type="coiled-coil region" evidence="1">
    <location>
        <begin position="419"/>
        <end position="446"/>
    </location>
</feature>
<accession>A0A438MSK7</accession>
<dbReference type="EMBL" id="NAJM01000057">
    <property type="protein sequence ID" value="RVX66662.1"/>
    <property type="molecule type" value="Genomic_DNA"/>
</dbReference>
<gene>
    <name evidence="3" type="ORF">B0A52_09475</name>
</gene>
<protein>
    <recommendedName>
        <fullName evidence="5">C2H2-type domain-containing protein</fullName>
    </recommendedName>
</protein>
<feature type="compositionally biased region" description="Low complexity" evidence="2">
    <location>
        <begin position="377"/>
        <end position="390"/>
    </location>
</feature>
<feature type="compositionally biased region" description="Polar residues" evidence="2">
    <location>
        <begin position="59"/>
        <end position="69"/>
    </location>
</feature>
<feature type="region of interest" description="Disordered" evidence="2">
    <location>
        <begin position="708"/>
        <end position="727"/>
    </location>
</feature>
<sequence>MAALPYRPQAHRHHDVPSRSSINDESADDFRPVQQHLPPWQPSQLGDSSSALHPDVVRKTQTSGYSNHSAGHPDTLLSAPLPRPLNRGSSFESLSMLHRQQEAAALSLYRDSPISVIGRPLVSGPDLTYELPHRRQSWHTATFEQQARQQKLIKKSLNKEQKDRVRALKDAEKQRRAFLVAEVAAARRTHGVSRANSDPTKSRTAKMFAADMVQKLNLNRSLSLKRPFQKLNRNSGKHESKLNSVPTTLEHCTNKEEVRQYFNSLQPRAETAGLPAELPAELPQYTKFQDDTSTQDNKPLTLVDDIPKPTSRTTPGHNQEHPNLQTTRRTTTRCMRCDKCDNPIRQNQVYYHCSICNDGDQIVRSVSKAQPNSTSPRGQSALRQSSASRRSGPDTFIEASSSAGVYSTHLDMVEDEPQKPALNRTKDLLREDNEEHELELRRREQDVVYRERDVVLRERSAALREQQASLREQESALSARQQAFNLQLQAALAQTMSEAATGVGAQFPDWESSPAVRMHANKRKSRGASNTITRDSSSSSNQKFSPRGVPPPNDEDENGQEENGSGSPKKIKQDPDASLLPEKLFACPYCKYDKSRYSEANLQEKHYRGCASGFWKDPSRLKQHLYRVHCRRLQCPRCWSKFDNKDELDRHMLEPTACPLAECPCPEKFGEAEFIEIHRKRPAMSSEDVWFTIYGILFPGQPLPSSPYAEKDDVATPAAPTPTSPDWRDTLENFRHQLEARLDQQATPIGEDVRQVIRDTMRDMLRQLTPTTGPSPAFSYSAAPVSTSGRRSSISLTPYSSTPPSPGDGFGLGAGDMMNIEQLGSPHTATFSALPISTLHEKETTAIANNPSLWPHDHQNFNTALPSSSTKHDGPNTSSHQARAPTGRQPHFLITDFGRAAAKPGMAGPEDDQCSDECHSWSHGDELGLAVPTGENADRICQASPANDAWSQMPFWSVSASTNSLVKFTQGTDMGSGNSMLQPLDGVGQGKVAQKVNVKSSPKRTRKPRSQPSDGVRDAQSNVTAAEFTSTTTPADSTIRPPRPKVRLNHSTTASLDSGYGSMSRRAQNTSSKTRSFGPSTTEEADFVIQDPGMIKSDDIPSLPSPVSDSDMNLDALDIPYQQHLGEGLDMEPDDCGNIGGQWLSEYPSARLPALTNDHWMDPVSPS</sequence>
<dbReference type="VEuPathDB" id="FungiDB:PV10_06962"/>
<evidence type="ECO:0000313" key="3">
    <source>
        <dbReference type="EMBL" id="RVX66662.1"/>
    </source>
</evidence>
<feature type="region of interest" description="Disordered" evidence="2">
    <location>
        <begin position="367"/>
        <end position="396"/>
    </location>
</feature>
<dbReference type="AlphaFoldDB" id="A0A438MSK7"/>
<feature type="region of interest" description="Disordered" evidence="2">
    <location>
        <begin position="506"/>
        <end position="575"/>
    </location>
</feature>
<reference evidence="3 4" key="1">
    <citation type="submission" date="2017-03" db="EMBL/GenBank/DDBJ databases">
        <title>Genomes of endolithic fungi from Antarctica.</title>
        <authorList>
            <person name="Coleine C."/>
            <person name="Masonjones S."/>
            <person name="Stajich J.E."/>
        </authorList>
    </citation>
    <scope>NUCLEOTIDE SEQUENCE [LARGE SCALE GENOMIC DNA]</scope>
    <source>
        <strain evidence="3 4">CCFEE 6314</strain>
    </source>
</reference>
<feature type="region of interest" description="Disordered" evidence="2">
    <location>
        <begin position="976"/>
        <end position="1082"/>
    </location>
</feature>
<feature type="region of interest" description="Disordered" evidence="2">
    <location>
        <begin position="857"/>
        <end position="888"/>
    </location>
</feature>
<evidence type="ECO:0008006" key="5">
    <source>
        <dbReference type="Google" id="ProtNLM"/>
    </source>
</evidence>
<dbReference type="Proteomes" id="UP000288859">
    <property type="component" value="Unassembled WGS sequence"/>
</dbReference>